<proteinExistence type="predicted"/>
<gene>
    <name evidence="1" type="ORF">BDY19DRAFT_905134</name>
</gene>
<keyword evidence="2" id="KW-1185">Reference proteome</keyword>
<reference evidence="1" key="1">
    <citation type="journal article" date="2021" name="Environ. Microbiol.">
        <title>Gene family expansions and transcriptome signatures uncover fungal adaptations to wood decay.</title>
        <authorList>
            <person name="Hage H."/>
            <person name="Miyauchi S."/>
            <person name="Viragh M."/>
            <person name="Drula E."/>
            <person name="Min B."/>
            <person name="Chaduli D."/>
            <person name="Navarro D."/>
            <person name="Favel A."/>
            <person name="Norest M."/>
            <person name="Lesage-Meessen L."/>
            <person name="Balint B."/>
            <person name="Merenyi Z."/>
            <person name="de Eugenio L."/>
            <person name="Morin E."/>
            <person name="Martinez A.T."/>
            <person name="Baldrian P."/>
            <person name="Stursova M."/>
            <person name="Martinez M.J."/>
            <person name="Novotny C."/>
            <person name="Magnuson J.K."/>
            <person name="Spatafora J.W."/>
            <person name="Maurice S."/>
            <person name="Pangilinan J."/>
            <person name="Andreopoulos W."/>
            <person name="LaButti K."/>
            <person name="Hundley H."/>
            <person name="Na H."/>
            <person name="Kuo A."/>
            <person name="Barry K."/>
            <person name="Lipzen A."/>
            <person name="Henrissat B."/>
            <person name="Riley R."/>
            <person name="Ahrendt S."/>
            <person name="Nagy L.G."/>
            <person name="Grigoriev I.V."/>
            <person name="Martin F."/>
            <person name="Rosso M.N."/>
        </authorList>
    </citation>
    <scope>NUCLEOTIDE SEQUENCE</scope>
    <source>
        <strain evidence="1">CBS 384.51</strain>
    </source>
</reference>
<evidence type="ECO:0000313" key="2">
    <source>
        <dbReference type="Proteomes" id="UP001055072"/>
    </source>
</evidence>
<name>A0ACB8U6Q9_9APHY</name>
<evidence type="ECO:0000313" key="1">
    <source>
        <dbReference type="EMBL" id="KAI0090067.1"/>
    </source>
</evidence>
<organism evidence="1 2">
    <name type="scientific">Irpex rosettiformis</name>
    <dbReference type="NCBI Taxonomy" id="378272"/>
    <lineage>
        <taxon>Eukaryota</taxon>
        <taxon>Fungi</taxon>
        <taxon>Dikarya</taxon>
        <taxon>Basidiomycota</taxon>
        <taxon>Agaricomycotina</taxon>
        <taxon>Agaricomycetes</taxon>
        <taxon>Polyporales</taxon>
        <taxon>Irpicaceae</taxon>
        <taxon>Irpex</taxon>
    </lineage>
</organism>
<dbReference type="Proteomes" id="UP001055072">
    <property type="component" value="Unassembled WGS sequence"/>
</dbReference>
<comment type="caution">
    <text evidence="1">The sequence shown here is derived from an EMBL/GenBank/DDBJ whole genome shotgun (WGS) entry which is preliminary data.</text>
</comment>
<protein>
    <submittedName>
        <fullName evidence="1">Uncharacterized protein</fullName>
    </submittedName>
</protein>
<accession>A0ACB8U6Q9</accession>
<dbReference type="EMBL" id="MU274908">
    <property type="protein sequence ID" value="KAI0090067.1"/>
    <property type="molecule type" value="Genomic_DNA"/>
</dbReference>
<sequence length="173" mass="19325">MCMLPDDESQWITITIRWLRELGGKNYFCSLQALARDAQTSDVHHDVVGVALEVTGAEEEVDVGSLLGYLDHFSMLRVVLFIFHRYEGLLVAVEHHRPLSFNPRPVIGQGCIKFLEVPVATNSSLDYDYVEIDPITLTPTGRSWAYKSGLDLGLLLIQESLQQTGHIPDSALT</sequence>